<name>A0A2H0NDI4_9BACT</name>
<dbReference type="GO" id="GO:0007165">
    <property type="term" value="P:signal transduction"/>
    <property type="evidence" value="ECO:0007669"/>
    <property type="project" value="InterPro"/>
</dbReference>
<dbReference type="Gene3D" id="2.40.50.180">
    <property type="entry name" value="CheA-289, Domain 4"/>
    <property type="match status" value="1"/>
</dbReference>
<evidence type="ECO:0008006" key="3">
    <source>
        <dbReference type="Google" id="ProtNLM"/>
    </source>
</evidence>
<dbReference type="Gene3D" id="2.30.30.40">
    <property type="entry name" value="SH3 Domains"/>
    <property type="match status" value="1"/>
</dbReference>
<dbReference type="GO" id="GO:0006935">
    <property type="term" value="P:chemotaxis"/>
    <property type="evidence" value="ECO:0007669"/>
    <property type="project" value="InterPro"/>
</dbReference>
<gene>
    <name evidence="1" type="ORF">COV55_00860</name>
</gene>
<accession>A0A2H0NDI4</accession>
<sequence>MAVKSEKFVLFMIEQKLWALPLLPGTQFIDGGNITPIPKVNINIVGLIYNKGRIVTVLNTFKILQKVFPKNKIKESQEDKQCLLFDFQNDTYALLATKGGETVTVKGVLTDKSQVYFKKYIKVGQNKVYILYPEEIWKIVDIYD</sequence>
<organism evidence="1 2">
    <name type="scientific">Candidatus Komeilibacteria bacterium CG11_big_fil_rev_8_21_14_0_20_36_20</name>
    <dbReference type="NCBI Taxonomy" id="1974477"/>
    <lineage>
        <taxon>Bacteria</taxon>
        <taxon>Candidatus Komeiliibacteriota</taxon>
    </lineage>
</organism>
<proteinExistence type="predicted"/>
<dbReference type="SUPFAM" id="SSF50341">
    <property type="entry name" value="CheW-like"/>
    <property type="match status" value="1"/>
</dbReference>
<dbReference type="InterPro" id="IPR036061">
    <property type="entry name" value="CheW-like_dom_sf"/>
</dbReference>
<evidence type="ECO:0000313" key="1">
    <source>
        <dbReference type="EMBL" id="PIR06959.1"/>
    </source>
</evidence>
<reference evidence="1 2" key="1">
    <citation type="submission" date="2017-09" db="EMBL/GenBank/DDBJ databases">
        <title>Depth-based differentiation of microbial function through sediment-hosted aquifers and enrichment of novel symbionts in the deep terrestrial subsurface.</title>
        <authorList>
            <person name="Probst A.J."/>
            <person name="Ladd B."/>
            <person name="Jarett J.K."/>
            <person name="Geller-Mcgrath D.E."/>
            <person name="Sieber C.M."/>
            <person name="Emerson J.B."/>
            <person name="Anantharaman K."/>
            <person name="Thomas B.C."/>
            <person name="Malmstrom R."/>
            <person name="Stieglmeier M."/>
            <person name="Klingl A."/>
            <person name="Woyke T."/>
            <person name="Ryan C.M."/>
            <person name="Banfield J.F."/>
        </authorList>
    </citation>
    <scope>NUCLEOTIDE SEQUENCE [LARGE SCALE GENOMIC DNA]</scope>
    <source>
        <strain evidence="1">CG11_big_fil_rev_8_21_14_0_20_36_20</strain>
    </source>
</reference>
<protein>
    <recommendedName>
        <fullName evidence="3">CheW-like domain-containing protein</fullName>
    </recommendedName>
</protein>
<comment type="caution">
    <text evidence="1">The sequence shown here is derived from an EMBL/GenBank/DDBJ whole genome shotgun (WGS) entry which is preliminary data.</text>
</comment>
<dbReference type="Proteomes" id="UP000230564">
    <property type="component" value="Unassembled WGS sequence"/>
</dbReference>
<dbReference type="EMBL" id="PCWQ01000007">
    <property type="protein sequence ID" value="PIR06959.1"/>
    <property type="molecule type" value="Genomic_DNA"/>
</dbReference>
<evidence type="ECO:0000313" key="2">
    <source>
        <dbReference type="Proteomes" id="UP000230564"/>
    </source>
</evidence>
<dbReference type="AlphaFoldDB" id="A0A2H0NDI4"/>